<keyword evidence="3" id="KW-0677">Repeat</keyword>
<evidence type="ECO:0000256" key="6">
    <source>
        <dbReference type="ARBA" id="ARBA00023316"/>
    </source>
</evidence>
<organism evidence="8 9">
    <name type="scientific">Jimgerdemannia flammicorona</name>
    <dbReference type="NCBI Taxonomy" id="994334"/>
    <lineage>
        <taxon>Eukaryota</taxon>
        <taxon>Fungi</taxon>
        <taxon>Fungi incertae sedis</taxon>
        <taxon>Mucoromycota</taxon>
        <taxon>Mucoromycotina</taxon>
        <taxon>Endogonomycetes</taxon>
        <taxon>Endogonales</taxon>
        <taxon>Endogonaceae</taxon>
        <taxon>Jimgerdemannia</taxon>
    </lineage>
</organism>
<evidence type="ECO:0000256" key="2">
    <source>
        <dbReference type="ARBA" id="ARBA00022729"/>
    </source>
</evidence>
<dbReference type="OrthoDB" id="187139at2759"/>
<keyword evidence="6" id="KW-0961">Cell wall biogenesis/degradation</keyword>
<evidence type="ECO:0000256" key="4">
    <source>
        <dbReference type="ARBA" id="ARBA00022801"/>
    </source>
</evidence>
<dbReference type="InterPro" id="IPR012334">
    <property type="entry name" value="Pectin_lyas_fold"/>
</dbReference>
<protein>
    <submittedName>
        <fullName evidence="8">Glycosyl hydrolases family 28-domain-containing protein</fullName>
    </submittedName>
</protein>
<keyword evidence="9" id="KW-1185">Reference proteome</keyword>
<dbReference type="PANTHER" id="PTHR31884">
    <property type="entry name" value="POLYGALACTURONASE"/>
    <property type="match status" value="1"/>
</dbReference>
<name>A0A433D0M9_9FUNG</name>
<dbReference type="Proteomes" id="UP000268093">
    <property type="component" value="Unassembled WGS sequence"/>
</dbReference>
<comment type="caution">
    <text evidence="8">The sequence shown here is derived from an EMBL/GenBank/DDBJ whole genome shotgun (WGS) entry which is preliminary data.</text>
</comment>
<dbReference type="AlphaFoldDB" id="A0A433D0M9"/>
<evidence type="ECO:0000256" key="5">
    <source>
        <dbReference type="ARBA" id="ARBA00023295"/>
    </source>
</evidence>
<dbReference type="PANTHER" id="PTHR31884:SF1">
    <property type="entry name" value="POLYGALACTURONASE"/>
    <property type="match status" value="1"/>
</dbReference>
<dbReference type="Gene3D" id="2.160.20.10">
    <property type="entry name" value="Single-stranded right-handed beta-helix, Pectin lyase-like"/>
    <property type="match status" value="1"/>
</dbReference>
<proteinExistence type="inferred from homology"/>
<evidence type="ECO:0000256" key="7">
    <source>
        <dbReference type="RuleBase" id="RU361169"/>
    </source>
</evidence>
<keyword evidence="2" id="KW-0732">Signal</keyword>
<dbReference type="InterPro" id="IPR011050">
    <property type="entry name" value="Pectin_lyase_fold/virulence"/>
</dbReference>
<dbReference type="InterPro" id="IPR050434">
    <property type="entry name" value="Glycosyl_hydrlase_28"/>
</dbReference>
<reference evidence="8 9" key="1">
    <citation type="journal article" date="2018" name="New Phytol.">
        <title>Phylogenomics of Endogonaceae and evolution of mycorrhizas within Mucoromycota.</title>
        <authorList>
            <person name="Chang Y."/>
            <person name="Desiro A."/>
            <person name="Na H."/>
            <person name="Sandor L."/>
            <person name="Lipzen A."/>
            <person name="Clum A."/>
            <person name="Barry K."/>
            <person name="Grigoriev I.V."/>
            <person name="Martin F.M."/>
            <person name="Stajich J.E."/>
            <person name="Smith M.E."/>
            <person name="Bonito G."/>
            <person name="Spatafora J.W."/>
        </authorList>
    </citation>
    <scope>NUCLEOTIDE SEQUENCE [LARGE SCALE GENOMIC DNA]</scope>
    <source>
        <strain evidence="8 9">GMNB39</strain>
    </source>
</reference>
<keyword evidence="4 7" id="KW-0378">Hydrolase</keyword>
<dbReference type="SUPFAM" id="SSF51126">
    <property type="entry name" value="Pectin lyase-like"/>
    <property type="match status" value="1"/>
</dbReference>
<dbReference type="GO" id="GO:0005576">
    <property type="term" value="C:extracellular region"/>
    <property type="evidence" value="ECO:0007669"/>
    <property type="project" value="TreeGrafter"/>
</dbReference>
<gene>
    <name evidence="8" type="ORF">BC936DRAFT_149536</name>
</gene>
<dbReference type="InterPro" id="IPR000743">
    <property type="entry name" value="Glyco_hydro_28"/>
</dbReference>
<dbReference type="EMBL" id="RBNI01009003">
    <property type="protein sequence ID" value="RUP44394.1"/>
    <property type="molecule type" value="Genomic_DNA"/>
</dbReference>
<comment type="similarity">
    <text evidence="1 7">Belongs to the glycosyl hydrolase 28 family.</text>
</comment>
<dbReference type="GO" id="GO:0004650">
    <property type="term" value="F:polygalacturonase activity"/>
    <property type="evidence" value="ECO:0007669"/>
    <property type="project" value="InterPro"/>
</dbReference>
<dbReference type="Pfam" id="PF00295">
    <property type="entry name" value="Glyco_hydro_28"/>
    <property type="match status" value="1"/>
</dbReference>
<dbReference type="GO" id="GO:0071555">
    <property type="term" value="P:cell wall organization"/>
    <property type="evidence" value="ECO:0007669"/>
    <property type="project" value="UniProtKB-KW"/>
</dbReference>
<keyword evidence="5 7" id="KW-0326">Glycosidase</keyword>
<evidence type="ECO:0000256" key="1">
    <source>
        <dbReference type="ARBA" id="ARBA00008834"/>
    </source>
</evidence>
<accession>A0A433D0M9</accession>
<dbReference type="GO" id="GO:0045490">
    <property type="term" value="P:pectin catabolic process"/>
    <property type="evidence" value="ECO:0007669"/>
    <property type="project" value="TreeGrafter"/>
</dbReference>
<evidence type="ECO:0000313" key="8">
    <source>
        <dbReference type="EMBL" id="RUP44394.1"/>
    </source>
</evidence>
<evidence type="ECO:0000256" key="3">
    <source>
        <dbReference type="ARBA" id="ARBA00022737"/>
    </source>
</evidence>
<evidence type="ECO:0000313" key="9">
    <source>
        <dbReference type="Proteomes" id="UP000268093"/>
    </source>
</evidence>
<sequence length="154" mass="17325">MSAPYYRTILDLHNLLAFRSGKFLIYFRITEGSIKAQIVDGVYVNNCTISNSDNGVRIKAYADATGGAANIHYTDITPSTIEYGITQRDYTNDGTTGVPGGAAPITNVYFNTVHGTIYVWWQKSLHSLRKLHQLRLPKYCHHRWIGGQLHVCFT</sequence>